<sequence>MGITNNAEEFLLRILNFEIVFEFAEKTDYLFLYKIKECIKHSECPEGAYLSEVANYMDLSMPATSKMITNLEKKGYIIWKLDEKKEQTYIALTSKAIELTNCEKNKIISIYDKVVSEIDPDDLETTRNTLEKIRQVMEETK</sequence>
<name>A0A1T4MAD1_9FIRM</name>
<dbReference type="GO" id="GO:0003677">
    <property type="term" value="F:DNA binding"/>
    <property type="evidence" value="ECO:0007669"/>
    <property type="project" value="UniProtKB-KW"/>
</dbReference>
<reference evidence="4 5" key="1">
    <citation type="submission" date="2017-02" db="EMBL/GenBank/DDBJ databases">
        <authorList>
            <person name="Peterson S.W."/>
        </authorList>
    </citation>
    <scope>NUCLEOTIDE SEQUENCE [LARGE SCALE GENOMIC DNA]</scope>
    <source>
        <strain evidence="4 5">ATCC 51222</strain>
    </source>
</reference>
<gene>
    <name evidence="4" type="ORF">SAMN02745114_01192</name>
</gene>
<evidence type="ECO:0000256" key="2">
    <source>
        <dbReference type="ARBA" id="ARBA00023125"/>
    </source>
</evidence>
<dbReference type="Gene3D" id="1.10.10.10">
    <property type="entry name" value="Winged helix-like DNA-binding domain superfamily/Winged helix DNA-binding domain"/>
    <property type="match status" value="1"/>
</dbReference>
<evidence type="ECO:0000256" key="3">
    <source>
        <dbReference type="ARBA" id="ARBA00023163"/>
    </source>
</evidence>
<protein>
    <recommendedName>
        <fullName evidence="6">DNA-binding transcriptional regulator, MarR family</fullName>
    </recommendedName>
</protein>
<dbReference type="RefSeq" id="WP_078768669.1">
    <property type="nucleotide sequence ID" value="NZ_FUWW01000012.1"/>
</dbReference>
<accession>A0A1T4MAD1</accession>
<evidence type="ECO:0000256" key="1">
    <source>
        <dbReference type="ARBA" id="ARBA00023015"/>
    </source>
</evidence>
<proteinExistence type="predicted"/>
<evidence type="ECO:0008006" key="6">
    <source>
        <dbReference type="Google" id="ProtNLM"/>
    </source>
</evidence>
<dbReference type="SUPFAM" id="SSF46785">
    <property type="entry name" value="Winged helix' DNA-binding domain"/>
    <property type="match status" value="1"/>
</dbReference>
<keyword evidence="3" id="KW-0804">Transcription</keyword>
<evidence type="ECO:0000313" key="4">
    <source>
        <dbReference type="EMBL" id="SJZ63902.1"/>
    </source>
</evidence>
<dbReference type="OrthoDB" id="1955856at2"/>
<organism evidence="4 5">
    <name type="scientific">Eubacterium coprostanoligenes</name>
    <dbReference type="NCBI Taxonomy" id="290054"/>
    <lineage>
        <taxon>Bacteria</taxon>
        <taxon>Bacillati</taxon>
        <taxon>Bacillota</taxon>
        <taxon>Clostridia</taxon>
        <taxon>Eubacteriales</taxon>
        <taxon>Eubacteriaceae</taxon>
        <taxon>Eubacterium</taxon>
    </lineage>
</organism>
<keyword evidence="1" id="KW-0805">Transcription regulation</keyword>
<dbReference type="Proteomes" id="UP000190657">
    <property type="component" value="Unassembled WGS sequence"/>
</dbReference>
<keyword evidence="5" id="KW-1185">Reference proteome</keyword>
<dbReference type="EMBL" id="FUWW01000012">
    <property type="protein sequence ID" value="SJZ63902.1"/>
    <property type="molecule type" value="Genomic_DNA"/>
</dbReference>
<dbReference type="InterPro" id="IPR036390">
    <property type="entry name" value="WH_DNA-bd_sf"/>
</dbReference>
<evidence type="ECO:0000313" key="5">
    <source>
        <dbReference type="Proteomes" id="UP000190657"/>
    </source>
</evidence>
<dbReference type="PANTHER" id="PTHR42756">
    <property type="entry name" value="TRANSCRIPTIONAL REGULATOR, MARR"/>
    <property type="match status" value="1"/>
</dbReference>
<dbReference type="PANTHER" id="PTHR42756:SF1">
    <property type="entry name" value="TRANSCRIPTIONAL REPRESSOR OF EMRAB OPERON"/>
    <property type="match status" value="1"/>
</dbReference>
<keyword evidence="2" id="KW-0238">DNA-binding</keyword>
<dbReference type="AlphaFoldDB" id="A0A1T4MAD1"/>
<dbReference type="InterPro" id="IPR036388">
    <property type="entry name" value="WH-like_DNA-bd_sf"/>
</dbReference>